<evidence type="ECO:0000256" key="4">
    <source>
        <dbReference type="ARBA" id="ARBA00022692"/>
    </source>
</evidence>
<evidence type="ECO:0000256" key="3">
    <source>
        <dbReference type="ARBA" id="ARBA00022475"/>
    </source>
</evidence>
<evidence type="ECO:0000313" key="9">
    <source>
        <dbReference type="EMBL" id="WDR07502.1"/>
    </source>
</evidence>
<dbReference type="Proteomes" id="UP001222118">
    <property type="component" value="Chromosome"/>
</dbReference>
<comment type="similarity">
    <text evidence="7">Belongs to the binding-protein-dependent transport system permease family.</text>
</comment>
<dbReference type="CDD" id="cd06261">
    <property type="entry name" value="TM_PBP2"/>
    <property type="match status" value="1"/>
</dbReference>
<feature type="transmembrane region" description="Helical" evidence="7">
    <location>
        <begin position="112"/>
        <end position="133"/>
    </location>
</feature>
<dbReference type="InterPro" id="IPR000515">
    <property type="entry name" value="MetI-like"/>
</dbReference>
<evidence type="ECO:0000256" key="2">
    <source>
        <dbReference type="ARBA" id="ARBA00022448"/>
    </source>
</evidence>
<gene>
    <name evidence="9" type="ORF">PSQ90_08515</name>
</gene>
<keyword evidence="10" id="KW-1185">Reference proteome</keyword>
<name>A0ABY7Z1Z1_9HYPH</name>
<keyword evidence="5 7" id="KW-1133">Transmembrane helix</keyword>
<sequence>MIPGRFQNWIGAVFEPYLYLGPAIILIALIMFVPLVIGISFAFQNYTLISSTGPSWTGLTNFEALIDDKRFWGAARNTLFWAVSSVSLQFFLGLGLALLLNRPFFGRRIVQALVLLPWAVPGFLTGLTWAWLFNPIIGPISHWMVALGLFEQPDNLLADPQNAMWGPVIANVWFGVPFFAVTLLAALQSIPDELYEAGAMDGASVWQSFTKITLPFLAPMIAITVLLRTIWVANFADLVYIMTGGGPANSTQILPTYIFTTAFRKLDFGYASAISVVLLLLLLLYAGILLRMRQTLVKI</sequence>
<keyword evidence="6 7" id="KW-0472">Membrane</keyword>
<dbReference type="EMBL" id="CP118247">
    <property type="protein sequence ID" value="WDR07502.1"/>
    <property type="molecule type" value="Genomic_DNA"/>
</dbReference>
<dbReference type="PANTHER" id="PTHR43005:SF1">
    <property type="entry name" value="SPERMIDINE_PUTRESCINE TRANSPORT SYSTEM PERMEASE PROTEIN"/>
    <property type="match status" value="1"/>
</dbReference>
<feature type="transmembrane region" description="Helical" evidence="7">
    <location>
        <begin position="79"/>
        <end position="100"/>
    </location>
</feature>
<dbReference type="SUPFAM" id="SSF161098">
    <property type="entry name" value="MetI-like"/>
    <property type="match status" value="1"/>
</dbReference>
<organism evidence="9 10">
    <name type="scientific">Devosia rhodophyticola</name>
    <dbReference type="NCBI Taxonomy" id="3026423"/>
    <lineage>
        <taxon>Bacteria</taxon>
        <taxon>Pseudomonadati</taxon>
        <taxon>Pseudomonadota</taxon>
        <taxon>Alphaproteobacteria</taxon>
        <taxon>Hyphomicrobiales</taxon>
        <taxon>Devosiaceae</taxon>
        <taxon>Devosia</taxon>
    </lineage>
</organism>
<accession>A0ABY7Z1Z1</accession>
<evidence type="ECO:0000256" key="1">
    <source>
        <dbReference type="ARBA" id="ARBA00004651"/>
    </source>
</evidence>
<evidence type="ECO:0000313" key="10">
    <source>
        <dbReference type="Proteomes" id="UP001222118"/>
    </source>
</evidence>
<reference evidence="9 10" key="1">
    <citation type="submission" date="2023-02" db="EMBL/GenBank/DDBJ databases">
        <title>Devosia chondri sp. nov., isolated from the phycosphere of marine algae.</title>
        <authorList>
            <person name="Kim J.M."/>
            <person name="Lee J.K."/>
            <person name="Choi B.J."/>
            <person name="Bayburt H."/>
            <person name="Jeon C.O."/>
        </authorList>
    </citation>
    <scope>NUCLEOTIDE SEQUENCE [LARGE SCALE GENOMIC DNA]</scope>
    <source>
        <strain evidence="9 10">G2-5</strain>
    </source>
</reference>
<keyword evidence="2 7" id="KW-0813">Transport</keyword>
<proteinExistence type="inferred from homology"/>
<keyword evidence="3" id="KW-1003">Cell membrane</keyword>
<keyword evidence="4 7" id="KW-0812">Transmembrane</keyword>
<comment type="subcellular location">
    <subcellularLocation>
        <location evidence="1 7">Cell membrane</location>
        <topology evidence="1 7">Multi-pass membrane protein</topology>
    </subcellularLocation>
</comment>
<evidence type="ECO:0000259" key="8">
    <source>
        <dbReference type="PROSITE" id="PS50928"/>
    </source>
</evidence>
<feature type="transmembrane region" description="Helical" evidence="7">
    <location>
        <begin position="164"/>
        <end position="187"/>
    </location>
</feature>
<protein>
    <submittedName>
        <fullName evidence="9">Sugar ABC transporter permease</fullName>
    </submittedName>
</protein>
<feature type="transmembrane region" description="Helical" evidence="7">
    <location>
        <begin position="208"/>
        <end position="231"/>
    </location>
</feature>
<evidence type="ECO:0000256" key="6">
    <source>
        <dbReference type="ARBA" id="ARBA00023136"/>
    </source>
</evidence>
<dbReference type="PROSITE" id="PS50928">
    <property type="entry name" value="ABC_TM1"/>
    <property type="match status" value="1"/>
</dbReference>
<evidence type="ECO:0000256" key="5">
    <source>
        <dbReference type="ARBA" id="ARBA00022989"/>
    </source>
</evidence>
<dbReference type="Gene3D" id="1.10.3720.10">
    <property type="entry name" value="MetI-like"/>
    <property type="match status" value="1"/>
</dbReference>
<dbReference type="Pfam" id="PF00528">
    <property type="entry name" value="BPD_transp_1"/>
    <property type="match status" value="1"/>
</dbReference>
<dbReference type="PANTHER" id="PTHR43005">
    <property type="entry name" value="BLR7065 PROTEIN"/>
    <property type="match status" value="1"/>
</dbReference>
<feature type="transmembrane region" description="Helical" evidence="7">
    <location>
        <begin position="268"/>
        <end position="290"/>
    </location>
</feature>
<feature type="domain" description="ABC transmembrane type-1" evidence="8">
    <location>
        <begin position="75"/>
        <end position="289"/>
    </location>
</feature>
<dbReference type="InterPro" id="IPR035906">
    <property type="entry name" value="MetI-like_sf"/>
</dbReference>
<feature type="transmembrane region" description="Helical" evidence="7">
    <location>
        <begin position="20"/>
        <end position="43"/>
    </location>
</feature>
<evidence type="ECO:0000256" key="7">
    <source>
        <dbReference type="RuleBase" id="RU363032"/>
    </source>
</evidence>